<comment type="caution">
    <text evidence="1">The sequence shown here is derived from an EMBL/GenBank/DDBJ whole genome shotgun (WGS) entry which is preliminary data.</text>
</comment>
<protein>
    <submittedName>
        <fullName evidence="1">Uncharacterized protein</fullName>
    </submittedName>
</protein>
<gene>
    <name evidence="1" type="ORF">Zmor_026464</name>
    <name evidence="2" type="ORF">Zmor_026487</name>
</gene>
<dbReference type="EMBL" id="JALNTZ010000008">
    <property type="protein sequence ID" value="KAJ3643799.1"/>
    <property type="molecule type" value="Genomic_DNA"/>
</dbReference>
<dbReference type="EMBL" id="JALNTZ010000008">
    <property type="protein sequence ID" value="KAJ3643775.1"/>
    <property type="molecule type" value="Genomic_DNA"/>
</dbReference>
<sequence length="422" mass="48921">MNQDLDLRNLSPVLGKPIKKLEQIQTLNKNKLNLEDVHRHLHQHLIKKVIIPRPELKMYFDQVKRMNPDEQTINNRRLLMKVRGLLNYILKRRSDFQCLIVKGEITIFEKSASEEVKSVNEMPEPPKFYSQPSEEFKLGSSFLTNNDFLTVTSDQNLQKMEVESTYNYSTDLFPDTIESLHNFSQENYQMLKCLTNKSSSEDDQVFKVPQPPLVADLEKPYKIDKHSGDLFFEKAISLQDFSQTSDHEENFADNAYKMHDVAEENYNSLFSETPSLSQICEEEEGAAADTQMGELQGSFFDNDNLFDDLSITNDQLKEEFDMAHEQMEEWLSELAHDLIHLEVNESYTTFNPAVAINENNETSKMNESVATSSSIPVSPYYSEENLKIIREVCSEFKKDLEERMKTDKSLEILRDLLNSSDM</sequence>
<dbReference type="Proteomes" id="UP001168821">
    <property type="component" value="Unassembled WGS sequence"/>
</dbReference>
<name>A0AA38M4H4_9CUCU</name>
<reference evidence="1" key="1">
    <citation type="journal article" date="2023" name="G3 (Bethesda)">
        <title>Whole genome assemblies of Zophobas morio and Tenebrio molitor.</title>
        <authorList>
            <person name="Kaur S."/>
            <person name="Stinson S.A."/>
            <person name="diCenzo G.C."/>
        </authorList>
    </citation>
    <scope>NUCLEOTIDE SEQUENCE</scope>
    <source>
        <strain evidence="1">QUZm001</strain>
    </source>
</reference>
<proteinExistence type="predicted"/>
<accession>A0AA38M4H4</accession>
<keyword evidence="3" id="KW-1185">Reference proteome</keyword>
<evidence type="ECO:0000313" key="2">
    <source>
        <dbReference type="EMBL" id="KAJ3643799.1"/>
    </source>
</evidence>
<organism evidence="1 3">
    <name type="scientific">Zophobas morio</name>
    <dbReference type="NCBI Taxonomy" id="2755281"/>
    <lineage>
        <taxon>Eukaryota</taxon>
        <taxon>Metazoa</taxon>
        <taxon>Ecdysozoa</taxon>
        <taxon>Arthropoda</taxon>
        <taxon>Hexapoda</taxon>
        <taxon>Insecta</taxon>
        <taxon>Pterygota</taxon>
        <taxon>Neoptera</taxon>
        <taxon>Endopterygota</taxon>
        <taxon>Coleoptera</taxon>
        <taxon>Polyphaga</taxon>
        <taxon>Cucujiformia</taxon>
        <taxon>Tenebrionidae</taxon>
        <taxon>Zophobas</taxon>
    </lineage>
</organism>
<dbReference type="AlphaFoldDB" id="A0AA38M4H4"/>
<evidence type="ECO:0000313" key="3">
    <source>
        <dbReference type="Proteomes" id="UP001168821"/>
    </source>
</evidence>
<evidence type="ECO:0000313" key="1">
    <source>
        <dbReference type="EMBL" id="KAJ3643775.1"/>
    </source>
</evidence>